<proteinExistence type="predicted"/>
<dbReference type="Proteomes" id="UP000050471">
    <property type="component" value="Unassembled WGS sequence"/>
</dbReference>
<comment type="caution">
    <text evidence="2">The sequence shown here is derived from an EMBL/GenBank/DDBJ whole genome shotgun (WGS) entry which is preliminary data.</text>
</comment>
<name>A0A0P7J531_9RHOB</name>
<evidence type="ECO:0000313" key="3">
    <source>
        <dbReference type="Proteomes" id="UP000050471"/>
    </source>
</evidence>
<protein>
    <submittedName>
        <fullName evidence="2">Uncharacterized protein</fullName>
    </submittedName>
</protein>
<dbReference type="STRING" id="154981.AKJ29_02200"/>
<organism evidence="2 3">
    <name type="scientific">Aliiroseovarius crassostreae</name>
    <dbReference type="NCBI Taxonomy" id="154981"/>
    <lineage>
        <taxon>Bacteria</taxon>
        <taxon>Pseudomonadati</taxon>
        <taxon>Pseudomonadota</taxon>
        <taxon>Alphaproteobacteria</taxon>
        <taxon>Rhodobacterales</taxon>
        <taxon>Paracoccaceae</taxon>
        <taxon>Aliiroseovarius</taxon>
    </lineage>
</organism>
<keyword evidence="1" id="KW-0175">Coiled coil</keyword>
<dbReference type="EMBL" id="LKBA01000008">
    <property type="protein sequence ID" value="KPN62982.1"/>
    <property type="molecule type" value="Genomic_DNA"/>
</dbReference>
<dbReference type="RefSeq" id="WP_055190932.1">
    <property type="nucleotide sequence ID" value="NZ_FPBS01000057.1"/>
</dbReference>
<evidence type="ECO:0000313" key="2">
    <source>
        <dbReference type="EMBL" id="KPN62982.1"/>
    </source>
</evidence>
<accession>A0A0P7J531</accession>
<reference evidence="2 3" key="1">
    <citation type="submission" date="2015-09" db="EMBL/GenBank/DDBJ databases">
        <title>Draft genome sequence of Aliiroseovarius crassostreae CV919-312TSm, the causative agent of Roseovarius Oyster Disease (formerly Juvenile Oyster Disease).</title>
        <authorList>
            <person name="Kessner L."/>
            <person name="Spinard E."/>
            <person name="Nelson D."/>
        </authorList>
    </citation>
    <scope>NUCLEOTIDE SEQUENCE [LARGE SCALE GENOMIC DNA]</scope>
    <source>
        <strain evidence="2 3">CV919-312</strain>
    </source>
</reference>
<evidence type="ECO:0000256" key="1">
    <source>
        <dbReference type="SAM" id="Coils"/>
    </source>
</evidence>
<sequence length="63" mass="6995">MTDRTYATDPTTLRSEARDIEIGAPDGDGYAGWLRACADRIEELEEQNAQLLLAHTGTTKEQK</sequence>
<gene>
    <name evidence="2" type="ORF">AKJ29_02200</name>
</gene>
<keyword evidence="3" id="KW-1185">Reference proteome</keyword>
<feature type="coiled-coil region" evidence="1">
    <location>
        <begin position="34"/>
        <end position="61"/>
    </location>
</feature>
<dbReference type="AlphaFoldDB" id="A0A0P7J531"/>